<feature type="domain" description="Heterokaryon incompatibility" evidence="1">
    <location>
        <begin position="64"/>
        <end position="209"/>
    </location>
</feature>
<dbReference type="InterPro" id="IPR052895">
    <property type="entry name" value="HetReg/Transcr_Mod"/>
</dbReference>
<gene>
    <name evidence="2" type="ORF">BN869_000006969_1</name>
</gene>
<evidence type="ECO:0000313" key="2">
    <source>
        <dbReference type="EMBL" id="CEO50911.1"/>
    </source>
</evidence>
<dbReference type="PANTHER" id="PTHR24148">
    <property type="entry name" value="ANKYRIN REPEAT DOMAIN-CONTAINING PROTEIN 39 HOMOLOG-RELATED"/>
    <property type="match status" value="1"/>
</dbReference>
<accession>A0A0B7K876</accession>
<dbReference type="Pfam" id="PF06985">
    <property type="entry name" value="HET"/>
    <property type="match status" value="1"/>
</dbReference>
<protein>
    <recommendedName>
        <fullName evidence="1">Heterokaryon incompatibility domain-containing protein</fullName>
    </recommendedName>
</protein>
<name>A0A0B7K876_BIOOC</name>
<dbReference type="InterPro" id="IPR010730">
    <property type="entry name" value="HET"/>
</dbReference>
<dbReference type="AlphaFoldDB" id="A0A0B7K876"/>
<proteinExistence type="predicted"/>
<reference evidence="2" key="1">
    <citation type="submission" date="2015-01" db="EMBL/GenBank/DDBJ databases">
        <authorList>
            <person name="Durling Mikael"/>
        </authorList>
    </citation>
    <scope>NUCLEOTIDE SEQUENCE</scope>
</reference>
<sequence>MSLPDFPDKESPNQIKIIHPKDYDYSPLDPGSSEFRLLELIPGLEDEEIRCMLAHSALDNNPSYEALSYLWGDQQDRRQILLGEARFSVTSNLHAALRRLRDPRHSRTLWVDAICINQSDNDEKTMQVQRMTRIYSQASGVIAWTGDSADNSDRLLLTHADLDEIYRVEGENLLSRLNRVGFRTTEMPWDALWAFFEQPYWSRVWVIQELAVRGIETWPCTFYCGTSRFDMREYALTCGVVVQLFLQSGKMIDFATGEMPEPLGSMFRRNSGHP</sequence>
<dbReference type="EMBL" id="CDPU01000020">
    <property type="protein sequence ID" value="CEO50911.1"/>
    <property type="molecule type" value="Genomic_DNA"/>
</dbReference>
<evidence type="ECO:0000259" key="1">
    <source>
        <dbReference type="Pfam" id="PF06985"/>
    </source>
</evidence>
<dbReference type="PANTHER" id="PTHR24148:SF73">
    <property type="entry name" value="HET DOMAIN PROTEIN (AFU_ORTHOLOGUE AFUA_8G01020)"/>
    <property type="match status" value="1"/>
</dbReference>
<organism evidence="2">
    <name type="scientific">Bionectria ochroleuca</name>
    <name type="common">Gliocladium roseum</name>
    <dbReference type="NCBI Taxonomy" id="29856"/>
    <lineage>
        <taxon>Eukaryota</taxon>
        <taxon>Fungi</taxon>
        <taxon>Dikarya</taxon>
        <taxon>Ascomycota</taxon>
        <taxon>Pezizomycotina</taxon>
        <taxon>Sordariomycetes</taxon>
        <taxon>Hypocreomycetidae</taxon>
        <taxon>Hypocreales</taxon>
        <taxon>Bionectriaceae</taxon>
        <taxon>Clonostachys</taxon>
    </lineage>
</organism>